<proteinExistence type="predicted"/>
<evidence type="ECO:0000313" key="3">
    <source>
        <dbReference type="EMBL" id="MFL4470671.1"/>
    </source>
</evidence>
<keyword evidence="2" id="KW-0472">Membrane</keyword>
<name>A0ABW8UU98_9RHOB</name>
<reference evidence="3 4" key="1">
    <citation type="submission" date="2024-08" db="EMBL/GenBank/DDBJ databases">
        <title>Tateyamaria sp. nov., isolated from marine algae.</title>
        <authorList>
            <person name="Choi B.J."/>
            <person name="Kim J.M."/>
            <person name="Lee J.K."/>
            <person name="Choi D.G."/>
            <person name="Bayburt H."/>
            <person name="Baek J.H."/>
            <person name="Han D.M."/>
            <person name="Jeon C.O."/>
        </authorList>
    </citation>
    <scope>NUCLEOTIDE SEQUENCE [LARGE SCALE GENOMIC DNA]</scope>
    <source>
        <strain evidence="3 4">KMU-156</strain>
    </source>
</reference>
<gene>
    <name evidence="3" type="ORF">ACERZ8_12555</name>
</gene>
<keyword evidence="2" id="KW-1133">Transmembrane helix</keyword>
<sequence length="852" mass="89368">MKPNFALSLSFDGIRLLQRAAGGWHLLGEVSVSDPELAGALADLRKSADEIGSAPVTTKLIIPDEQVRYLTIRTPGQDDAARKKAARAALDGATPYPVDALSFDISPDGDATHIAAVARETLQEAEGFAVQHGFAPVSFVAAGEGADFLGEPFFGPTAHAAKALPPGTEVKPDGVRVVIVEKPPEADAPVDEPTEVIHTETSAVPQVDDAPPVEAEPDTPPSDEEAESPKVLAPQIAQVTAEDDEAIEAEASPESTPDAVPEPTPEAETTTPPLLGFATRRRQDPSSDAAPVRLGGVTRTAAPARTTPPLSTTPPVAMPSPPAKGADEINLATPPKSATDSLRPTPLVAARDSTPPPVAAPAPKTRTGGFLSRRKTPPKAPPPLEKPAARVAAPRVNPSQNAMESDRMTVFGARGDGTVGGKPRFLGLILMAILLVFLAGVAAWASVFLDDGLARLFPGRERTLASTLPDDTRASLAEDVGATTDLAPDPEAEADGVVVAALNDSLSDDGLSAEDAAVLDALRDPLPDPVAPEELDAAALEARYAVTGIWPKAPDLPTPADVIDIEDLYVTGIDPVSPALDAVALPASASFRTDRQLALITSPAAPGTNFKRDAQGRIIPTVAGALSPDGFTVFLGRPPVEPPAAFVRLDTGEEARPSTSALAQVRPRNRPTDLVEQNERATLGGLSRSELADLRPRLRPQAPQEIENILRDVIEENAAEETPVSTLAAASSLRPETRPRNFARTVARATPTPEPQRTAAVAPRTVTPSIPSSASVTREATVRNAINLRRVNLIGVYGTPSNRRALVRLPNGRYKKVEVGDRFDGGRVSAIGDAELRYQKGGRNVVLKMPQG</sequence>
<keyword evidence="2" id="KW-0812">Transmembrane</keyword>
<dbReference type="RefSeq" id="WP_407592518.1">
    <property type="nucleotide sequence ID" value="NZ_JBHDIY010000002.1"/>
</dbReference>
<evidence type="ECO:0000256" key="2">
    <source>
        <dbReference type="SAM" id="Phobius"/>
    </source>
</evidence>
<feature type="compositionally biased region" description="Low complexity" evidence="1">
    <location>
        <begin position="249"/>
        <end position="273"/>
    </location>
</feature>
<dbReference type="Proteomes" id="UP001627408">
    <property type="component" value="Unassembled WGS sequence"/>
</dbReference>
<feature type="region of interest" description="Disordered" evidence="1">
    <location>
        <begin position="748"/>
        <end position="772"/>
    </location>
</feature>
<evidence type="ECO:0000256" key="1">
    <source>
        <dbReference type="SAM" id="MobiDB-lite"/>
    </source>
</evidence>
<feature type="compositionally biased region" description="Acidic residues" evidence="1">
    <location>
        <begin position="215"/>
        <end position="226"/>
    </location>
</feature>
<dbReference type="Gene3D" id="3.30.420.380">
    <property type="match status" value="1"/>
</dbReference>
<protein>
    <recommendedName>
        <fullName evidence="5">SPOR domain-containing protein</fullName>
    </recommendedName>
</protein>
<comment type="caution">
    <text evidence="3">The sequence shown here is derived from an EMBL/GenBank/DDBJ whole genome shotgun (WGS) entry which is preliminary data.</text>
</comment>
<accession>A0ABW8UU98</accession>
<evidence type="ECO:0008006" key="5">
    <source>
        <dbReference type="Google" id="ProtNLM"/>
    </source>
</evidence>
<evidence type="ECO:0000313" key="4">
    <source>
        <dbReference type="Proteomes" id="UP001627408"/>
    </source>
</evidence>
<keyword evidence="4" id="KW-1185">Reference proteome</keyword>
<organism evidence="3 4">
    <name type="scientific">Tateyamaria armeniaca</name>
    <dbReference type="NCBI Taxonomy" id="2518930"/>
    <lineage>
        <taxon>Bacteria</taxon>
        <taxon>Pseudomonadati</taxon>
        <taxon>Pseudomonadota</taxon>
        <taxon>Alphaproteobacteria</taxon>
        <taxon>Rhodobacterales</taxon>
        <taxon>Roseobacteraceae</taxon>
        <taxon>Tateyamaria</taxon>
    </lineage>
</organism>
<dbReference type="InterPro" id="IPR043129">
    <property type="entry name" value="ATPase_NBD"/>
</dbReference>
<dbReference type="SUPFAM" id="SSF53067">
    <property type="entry name" value="Actin-like ATPase domain"/>
    <property type="match status" value="1"/>
</dbReference>
<dbReference type="EMBL" id="JBHDIY010000002">
    <property type="protein sequence ID" value="MFL4470671.1"/>
    <property type="molecule type" value="Genomic_DNA"/>
</dbReference>
<feature type="region of interest" description="Disordered" evidence="1">
    <location>
        <begin position="201"/>
        <end position="392"/>
    </location>
</feature>
<feature type="transmembrane region" description="Helical" evidence="2">
    <location>
        <begin position="425"/>
        <end position="449"/>
    </location>
</feature>
<feature type="compositionally biased region" description="Low complexity" evidence="1">
    <location>
        <begin position="297"/>
        <end position="315"/>
    </location>
</feature>